<protein>
    <recommendedName>
        <fullName evidence="3">histidine kinase</fullName>
        <ecNumber evidence="3">2.7.13.3</ecNumber>
    </recommendedName>
</protein>
<evidence type="ECO:0000256" key="11">
    <source>
        <dbReference type="SAM" id="Phobius"/>
    </source>
</evidence>
<dbReference type="PROSITE" id="PS50109">
    <property type="entry name" value="HIS_KIN"/>
    <property type="match status" value="1"/>
</dbReference>
<dbReference type="Proteomes" id="UP000245423">
    <property type="component" value="Chromosome 1"/>
</dbReference>
<reference evidence="13 14" key="1">
    <citation type="submission" date="2016-11" db="EMBL/GenBank/DDBJ databases">
        <authorList>
            <person name="Manzoor S."/>
        </authorList>
    </citation>
    <scope>NUCLEOTIDE SEQUENCE [LARGE SCALE GENOMIC DNA]</scope>
    <source>
        <strain evidence="13">Clostridium ultunense strain Esp</strain>
    </source>
</reference>
<dbReference type="InterPro" id="IPR036890">
    <property type="entry name" value="HATPase_C_sf"/>
</dbReference>
<keyword evidence="8 11" id="KW-1133">Transmembrane helix</keyword>
<dbReference type="GO" id="GO:0016036">
    <property type="term" value="P:cellular response to phosphate starvation"/>
    <property type="evidence" value="ECO:0007669"/>
    <property type="project" value="TreeGrafter"/>
</dbReference>
<comment type="catalytic activity">
    <reaction evidence="1">
        <text>ATP + protein L-histidine = ADP + protein N-phospho-L-histidine.</text>
        <dbReference type="EC" id="2.7.13.3"/>
    </reaction>
</comment>
<dbReference type="InterPro" id="IPR004358">
    <property type="entry name" value="Sig_transdc_His_kin-like_C"/>
</dbReference>
<dbReference type="PRINTS" id="PR00344">
    <property type="entry name" value="BCTRLSENSOR"/>
</dbReference>
<dbReference type="GO" id="GO:0000155">
    <property type="term" value="F:phosphorelay sensor kinase activity"/>
    <property type="evidence" value="ECO:0007669"/>
    <property type="project" value="InterPro"/>
</dbReference>
<dbReference type="InterPro" id="IPR005467">
    <property type="entry name" value="His_kinase_dom"/>
</dbReference>
<dbReference type="SMART" id="SM00387">
    <property type="entry name" value="HATPase_c"/>
    <property type="match status" value="1"/>
</dbReference>
<evidence type="ECO:0000256" key="3">
    <source>
        <dbReference type="ARBA" id="ARBA00012438"/>
    </source>
</evidence>
<keyword evidence="7 13" id="KW-0418">Kinase</keyword>
<dbReference type="SUPFAM" id="SSF47384">
    <property type="entry name" value="Homodimeric domain of signal transducing histidine kinase"/>
    <property type="match status" value="1"/>
</dbReference>
<evidence type="ECO:0000256" key="7">
    <source>
        <dbReference type="ARBA" id="ARBA00022777"/>
    </source>
</evidence>
<organism evidence="13 14">
    <name type="scientific">[Clostridium] ultunense Esp</name>
    <dbReference type="NCBI Taxonomy" id="1288971"/>
    <lineage>
        <taxon>Bacteria</taxon>
        <taxon>Bacillati</taxon>
        <taxon>Bacillota</taxon>
        <taxon>Tissierellia</taxon>
        <taxon>Tissierellales</taxon>
        <taxon>Tepidimicrobiaceae</taxon>
        <taxon>Schnuerera</taxon>
    </lineage>
</organism>
<dbReference type="EMBL" id="LT669839">
    <property type="protein sequence ID" value="SHD76751.1"/>
    <property type="molecule type" value="Genomic_DNA"/>
</dbReference>
<evidence type="ECO:0000256" key="8">
    <source>
        <dbReference type="ARBA" id="ARBA00022989"/>
    </source>
</evidence>
<evidence type="ECO:0000256" key="10">
    <source>
        <dbReference type="ARBA" id="ARBA00023136"/>
    </source>
</evidence>
<dbReference type="EC" id="2.7.13.3" evidence="3"/>
<dbReference type="SUPFAM" id="SSF55874">
    <property type="entry name" value="ATPase domain of HSP90 chaperone/DNA topoisomerase II/histidine kinase"/>
    <property type="match status" value="1"/>
</dbReference>
<keyword evidence="6 11" id="KW-0812">Transmembrane</keyword>
<keyword evidence="10 11" id="KW-0472">Membrane</keyword>
<evidence type="ECO:0000256" key="4">
    <source>
        <dbReference type="ARBA" id="ARBA00022475"/>
    </source>
</evidence>
<dbReference type="Pfam" id="PF02518">
    <property type="entry name" value="HATPase_c"/>
    <property type="match status" value="1"/>
</dbReference>
<gene>
    <name evidence="13" type="ORF">CUESP1_1380</name>
</gene>
<feature type="transmembrane region" description="Helical" evidence="11">
    <location>
        <begin position="12"/>
        <end position="34"/>
    </location>
</feature>
<feature type="transmembrane region" description="Helical" evidence="11">
    <location>
        <begin position="40"/>
        <end position="61"/>
    </location>
</feature>
<evidence type="ECO:0000256" key="1">
    <source>
        <dbReference type="ARBA" id="ARBA00000085"/>
    </source>
</evidence>
<keyword evidence="4" id="KW-1003">Cell membrane</keyword>
<evidence type="ECO:0000259" key="12">
    <source>
        <dbReference type="PROSITE" id="PS50109"/>
    </source>
</evidence>
<sequence length="356" mass="42321">MKFRDYLKDRGLFIIFYFINSIFVMVVMMLDLIIRKERVKISNIVYALILSLVFLILLISIDYSKKKRFYNAINNGLEDNKSLEYIFNIPDNISKEHDIYKELLTKNYMIYENTLDKYKRLNKIQLDFNNRWIHQMKTPISVIKLILENEKDKNIDENTKKSYESIEEEIEKLSNGLEMALYALRVNDFGQDFRVEEINILEIVRNVINDNKNAFITNSVYPKIISEEDKRIKSDRKWIKFVVNQVISNSIKYTKVKKDKKKFIKVKVEEESERIILTIEDTGIGIPRQDLDRVFNPFFTGENGRRYKESTGMGLYLTKYIIDRLGHDIFIESQEGIGTKVHIIFYQGRNIYDLES</sequence>
<dbReference type="InterPro" id="IPR036097">
    <property type="entry name" value="HisK_dim/P_sf"/>
</dbReference>
<dbReference type="RefSeq" id="WP_040355012.1">
    <property type="nucleotide sequence ID" value="NZ_LT669839.1"/>
</dbReference>
<evidence type="ECO:0000256" key="9">
    <source>
        <dbReference type="ARBA" id="ARBA00023012"/>
    </source>
</evidence>
<evidence type="ECO:0000313" key="14">
    <source>
        <dbReference type="Proteomes" id="UP000245423"/>
    </source>
</evidence>
<proteinExistence type="predicted"/>
<dbReference type="AlphaFoldDB" id="A0A1M4PMM4"/>
<dbReference type="InterPro" id="IPR050351">
    <property type="entry name" value="BphY/WalK/GraS-like"/>
</dbReference>
<evidence type="ECO:0000256" key="2">
    <source>
        <dbReference type="ARBA" id="ARBA00004651"/>
    </source>
</evidence>
<evidence type="ECO:0000313" key="13">
    <source>
        <dbReference type="EMBL" id="SHD76751.1"/>
    </source>
</evidence>
<name>A0A1M4PMM4_9FIRM</name>
<dbReference type="InterPro" id="IPR003594">
    <property type="entry name" value="HATPase_dom"/>
</dbReference>
<accession>A0A1M4PMM4</accession>
<dbReference type="PANTHER" id="PTHR45453:SF2">
    <property type="entry name" value="HISTIDINE KINASE"/>
    <property type="match status" value="1"/>
</dbReference>
<dbReference type="GO" id="GO:0004721">
    <property type="term" value="F:phosphoprotein phosphatase activity"/>
    <property type="evidence" value="ECO:0007669"/>
    <property type="project" value="TreeGrafter"/>
</dbReference>
<evidence type="ECO:0000256" key="6">
    <source>
        <dbReference type="ARBA" id="ARBA00022692"/>
    </source>
</evidence>
<dbReference type="Gene3D" id="3.30.565.10">
    <property type="entry name" value="Histidine kinase-like ATPase, C-terminal domain"/>
    <property type="match status" value="1"/>
</dbReference>
<feature type="domain" description="Histidine kinase" evidence="12">
    <location>
        <begin position="131"/>
        <end position="349"/>
    </location>
</feature>
<dbReference type="PANTHER" id="PTHR45453">
    <property type="entry name" value="PHOSPHATE REGULON SENSOR PROTEIN PHOR"/>
    <property type="match status" value="1"/>
</dbReference>
<comment type="subcellular location">
    <subcellularLocation>
        <location evidence="2">Cell membrane</location>
        <topology evidence="2">Multi-pass membrane protein</topology>
    </subcellularLocation>
</comment>
<keyword evidence="14" id="KW-1185">Reference proteome</keyword>
<evidence type="ECO:0000256" key="5">
    <source>
        <dbReference type="ARBA" id="ARBA00022679"/>
    </source>
</evidence>
<keyword evidence="5" id="KW-0808">Transferase</keyword>
<keyword evidence="9" id="KW-0902">Two-component regulatory system</keyword>
<dbReference type="GO" id="GO:0005886">
    <property type="term" value="C:plasma membrane"/>
    <property type="evidence" value="ECO:0007669"/>
    <property type="project" value="UniProtKB-SubCell"/>
</dbReference>